<dbReference type="RefSeq" id="YP_009594292.1">
    <property type="nucleotide sequence ID" value="NC_041875.1"/>
</dbReference>
<dbReference type="EMBL" id="KU160650">
    <property type="protein sequence ID" value="ALY09275.1"/>
    <property type="molecule type" value="Genomic_DNA"/>
</dbReference>
<proteinExistence type="predicted"/>
<reference evidence="1 2" key="1">
    <citation type="submission" date="2015-11" db="EMBL/GenBank/DDBJ databases">
        <authorList>
            <person name="Ott C."/>
            <person name="Guerrero C.A."/>
            <person name="Bradley K.W."/>
            <person name="Asai D.J."/>
            <person name="Bowman C.A."/>
            <person name="Russell D.A."/>
            <person name="Pope W.H."/>
            <person name="Jacobs-Sera D."/>
            <person name="Hendrix R.W."/>
            <person name="Hatfull G.F."/>
        </authorList>
    </citation>
    <scope>NUCLEOTIDE SEQUENCE [LARGE SCALE GENOMIC DNA]</scope>
</reference>
<evidence type="ECO:0000313" key="1">
    <source>
        <dbReference type="EMBL" id="ALY09275.1"/>
    </source>
</evidence>
<sequence length="66" mass="7643">MSNMKRRPPEHINDTQFGIKIDVGGLAFQQSKEAYLMQFEKEVLSALHDIMQLASEEYDKKRQTNG</sequence>
<organism evidence="1 2">
    <name type="scientific">Arthrobacter phage Jasmine</name>
    <dbReference type="NCBI Taxonomy" id="1772302"/>
    <lineage>
        <taxon>Viruses</taxon>
        <taxon>Duplodnaviria</taxon>
        <taxon>Heunggongvirae</taxon>
        <taxon>Uroviricota</taxon>
        <taxon>Caudoviricetes</taxon>
        <taxon>Jasminevirus</taxon>
        <taxon>Jasminevirus jasmine</taxon>
    </lineage>
</organism>
<accession>A0A0U4JRQ8</accession>
<dbReference type="GeneID" id="40069813"/>
<evidence type="ECO:0000313" key="2">
    <source>
        <dbReference type="Proteomes" id="UP000224503"/>
    </source>
</evidence>
<dbReference type="KEGG" id="vg:40069813"/>
<keyword evidence="2" id="KW-1185">Reference proteome</keyword>
<name>A0A0U4JRQ8_9CAUD</name>
<protein>
    <submittedName>
        <fullName evidence="1">Uncharacterized protein</fullName>
    </submittedName>
</protein>
<dbReference type="Proteomes" id="UP000224503">
    <property type="component" value="Segment"/>
</dbReference>
<gene>
    <name evidence="1" type="primary">3</name>
    <name evidence="1" type="ORF">JASMINE_3</name>
</gene>